<gene>
    <name evidence="1" type="ORF">I302_04239</name>
</gene>
<name>A0A1B9G6C8_9TREE</name>
<protein>
    <submittedName>
        <fullName evidence="1">Uncharacterized protein</fullName>
    </submittedName>
</protein>
<dbReference type="AlphaFoldDB" id="A0A1B9G6C8"/>
<dbReference type="VEuPathDB" id="FungiDB:I302_04239"/>
<evidence type="ECO:0000313" key="1">
    <source>
        <dbReference type="EMBL" id="OCF26553.1"/>
    </source>
</evidence>
<accession>A0A1B9G6C8</accession>
<reference evidence="1" key="1">
    <citation type="submission" date="2013-07" db="EMBL/GenBank/DDBJ databases">
        <title>The Genome Sequence of Cryptococcus bestiolae CBS10118.</title>
        <authorList>
            <consortium name="The Broad Institute Genome Sequencing Platform"/>
            <person name="Cuomo C."/>
            <person name="Litvintseva A."/>
            <person name="Chen Y."/>
            <person name="Heitman J."/>
            <person name="Sun S."/>
            <person name="Springer D."/>
            <person name="Dromer F."/>
            <person name="Young S.K."/>
            <person name="Zeng Q."/>
            <person name="Gargeya S."/>
            <person name="Fitzgerald M."/>
            <person name="Abouelleil A."/>
            <person name="Alvarado L."/>
            <person name="Berlin A.M."/>
            <person name="Chapman S.B."/>
            <person name="Dewar J."/>
            <person name="Goldberg J."/>
            <person name="Griggs A."/>
            <person name="Gujja S."/>
            <person name="Hansen M."/>
            <person name="Howarth C."/>
            <person name="Imamovic A."/>
            <person name="Larimer J."/>
            <person name="McCowan C."/>
            <person name="Murphy C."/>
            <person name="Pearson M."/>
            <person name="Priest M."/>
            <person name="Roberts A."/>
            <person name="Saif S."/>
            <person name="Shea T."/>
            <person name="Sykes S."/>
            <person name="Wortman J."/>
            <person name="Nusbaum C."/>
            <person name="Birren B."/>
        </authorList>
    </citation>
    <scope>NUCLEOTIDE SEQUENCE [LARGE SCALE GENOMIC DNA]</scope>
    <source>
        <strain evidence="1">CBS 10118</strain>
    </source>
</reference>
<proteinExistence type="predicted"/>
<organism evidence="1">
    <name type="scientific">Kwoniella bestiolae CBS 10118</name>
    <dbReference type="NCBI Taxonomy" id="1296100"/>
    <lineage>
        <taxon>Eukaryota</taxon>
        <taxon>Fungi</taxon>
        <taxon>Dikarya</taxon>
        <taxon>Basidiomycota</taxon>
        <taxon>Agaricomycotina</taxon>
        <taxon>Tremellomycetes</taxon>
        <taxon>Tremellales</taxon>
        <taxon>Cryptococcaceae</taxon>
        <taxon>Kwoniella</taxon>
    </lineage>
</organism>
<dbReference type="EMBL" id="KI894020">
    <property type="protein sequence ID" value="OCF26553.1"/>
    <property type="molecule type" value="Genomic_DNA"/>
</dbReference>
<sequence>MWTEQNNIDHMRGKTEACLWLQACSHEQSPNDGGVSTNEINMFCSGPCRALPRAAISQLLVTPTQGRSLANCSSSASPEEVADLSGLRDSPSKITAKSPFIAAANRTQEGDTTDTIRNGTVSSLIDHFESL</sequence>
<reference evidence="1" key="2">
    <citation type="submission" date="2014-01" db="EMBL/GenBank/DDBJ databases">
        <title>Evolution of pathogenesis and genome organization in the Tremellales.</title>
        <authorList>
            <person name="Cuomo C."/>
            <person name="Litvintseva A."/>
            <person name="Heitman J."/>
            <person name="Chen Y."/>
            <person name="Sun S."/>
            <person name="Springer D."/>
            <person name="Dromer F."/>
            <person name="Young S."/>
            <person name="Zeng Q."/>
            <person name="Chapman S."/>
            <person name="Gujja S."/>
            <person name="Saif S."/>
            <person name="Birren B."/>
        </authorList>
    </citation>
    <scope>NUCLEOTIDE SEQUENCE</scope>
    <source>
        <strain evidence="1">CBS 10118</strain>
    </source>
</reference>